<name>A0A1M6SNS8_9GAMM</name>
<proteinExistence type="predicted"/>
<dbReference type="AlphaFoldDB" id="A0A1M6SNS8"/>
<organism evidence="1 2">
    <name type="scientific">Halomonas caseinilytica</name>
    <dbReference type="NCBI Taxonomy" id="438744"/>
    <lineage>
        <taxon>Bacteria</taxon>
        <taxon>Pseudomonadati</taxon>
        <taxon>Pseudomonadota</taxon>
        <taxon>Gammaproteobacteria</taxon>
        <taxon>Oceanospirillales</taxon>
        <taxon>Halomonadaceae</taxon>
        <taxon>Halomonas</taxon>
    </lineage>
</organism>
<evidence type="ECO:0000313" key="2">
    <source>
        <dbReference type="Proteomes" id="UP000184248"/>
    </source>
</evidence>
<dbReference type="EMBL" id="FRAL01000003">
    <property type="protein sequence ID" value="SHK46297.1"/>
    <property type="molecule type" value="Genomic_DNA"/>
</dbReference>
<evidence type="ECO:0000313" key="1">
    <source>
        <dbReference type="EMBL" id="SHK46297.1"/>
    </source>
</evidence>
<sequence length="72" mass="8346">MTTQKTSPNCPECGSHWKRLPPGREGQYHVYCEECGHDFGRYDRLQAQFRSLLEDVESHLKHKDDVPDNNAS</sequence>
<dbReference type="OrthoDB" id="6168970at2"/>
<protein>
    <submittedName>
        <fullName evidence="1">Uncharacterized protein</fullName>
    </submittedName>
</protein>
<dbReference type="RefSeq" id="WP_064699146.1">
    <property type="nucleotide sequence ID" value="NZ_BDEO01000006.1"/>
</dbReference>
<keyword evidence="2" id="KW-1185">Reference proteome</keyword>
<accession>A0A1M6SNS8</accession>
<reference evidence="2" key="1">
    <citation type="submission" date="2016-11" db="EMBL/GenBank/DDBJ databases">
        <authorList>
            <person name="Varghese N."/>
            <person name="Submissions S."/>
        </authorList>
    </citation>
    <scope>NUCLEOTIDE SEQUENCE [LARGE SCALE GENOMIC DNA]</scope>
    <source>
        <strain evidence="2">ALO Sharm</strain>
    </source>
</reference>
<dbReference type="Proteomes" id="UP000184248">
    <property type="component" value="Unassembled WGS sequence"/>
</dbReference>
<gene>
    <name evidence="1" type="ORF">SAMN05192556_10363</name>
</gene>